<feature type="domain" description="Phospholipid/glycerol acyltransferase" evidence="16">
    <location>
        <begin position="305"/>
        <end position="432"/>
    </location>
</feature>
<dbReference type="InterPro" id="IPR002123">
    <property type="entry name" value="Plipid/glycerol_acylTrfase"/>
</dbReference>
<comment type="catalytic activity">
    <reaction evidence="13 14">
        <text>sn-glycerol 3-phosphate + an acyl-CoA = a 1-acyl-sn-glycero-3-phosphate + CoA</text>
        <dbReference type="Rhea" id="RHEA:15325"/>
        <dbReference type="ChEBI" id="CHEBI:57287"/>
        <dbReference type="ChEBI" id="CHEBI:57597"/>
        <dbReference type="ChEBI" id="CHEBI:57970"/>
        <dbReference type="ChEBI" id="CHEBI:58342"/>
        <dbReference type="EC" id="2.3.1.15"/>
    </reaction>
</comment>
<organism evidence="17 18">
    <name type="scientific">Endozoicomonas numazuensis</name>
    <dbReference type="NCBI Taxonomy" id="1137799"/>
    <lineage>
        <taxon>Bacteria</taxon>
        <taxon>Pseudomonadati</taxon>
        <taxon>Pseudomonadota</taxon>
        <taxon>Gammaproteobacteria</taxon>
        <taxon>Oceanospirillales</taxon>
        <taxon>Endozoicomonadaceae</taxon>
        <taxon>Endozoicomonas</taxon>
    </lineage>
</organism>
<comment type="similarity">
    <text evidence="4 14">Belongs to the GPAT/DAPAT family.</text>
</comment>
<evidence type="ECO:0000256" key="7">
    <source>
        <dbReference type="ARBA" id="ARBA00022475"/>
    </source>
</evidence>
<dbReference type="AlphaFoldDB" id="A0A081NM54"/>
<evidence type="ECO:0000313" key="18">
    <source>
        <dbReference type="Proteomes" id="UP000028073"/>
    </source>
</evidence>
<comment type="caution">
    <text evidence="17">The sequence shown here is derived from an EMBL/GenBank/DDBJ whole genome shotgun (WGS) entry which is preliminary data.</text>
</comment>
<keyword evidence="14" id="KW-0443">Lipid metabolism</keyword>
<keyword evidence="7 14" id="KW-1003">Cell membrane</keyword>
<feature type="short sequence motif" description="HXXXXD motif" evidence="14">
    <location>
        <begin position="310"/>
        <end position="315"/>
    </location>
</feature>
<reference evidence="17 18" key="1">
    <citation type="submission" date="2014-06" db="EMBL/GenBank/DDBJ databases">
        <title>Whole Genome Sequences of Three Symbiotic Endozoicomonas Bacteria.</title>
        <authorList>
            <person name="Neave M.J."/>
            <person name="Apprill A."/>
            <person name="Voolstra C.R."/>
        </authorList>
    </citation>
    <scope>NUCLEOTIDE SEQUENCE [LARGE SCALE GENOMIC DNA]</scope>
    <source>
        <strain evidence="17 18">DSM 25634</strain>
    </source>
</reference>
<comment type="pathway">
    <text evidence="3">Lipid metabolism.</text>
</comment>
<dbReference type="PANTHER" id="PTHR12563">
    <property type="entry name" value="GLYCEROL-3-PHOSPHATE ACYLTRANSFERASE"/>
    <property type="match status" value="1"/>
</dbReference>
<keyword evidence="10 14" id="KW-0594">Phospholipid biosynthesis</keyword>
<sequence length="826" mass="94795">MHKPNTLSRFLFHSLRKLLFTWVRTTVHNNTAESLGIQPDKPVCYVLRNRSLSDLMVVEQECRKAGLPRPYAFIHKDRKSGDQAYFYLTQQRGVLLQREHPEAADTLENLLKETEEHPGQDVQLVPVSIFWGRAPDKEQSALKLLFDWNFSLGGRFSKFMAILLHGRQTMVHFNPSMSLRDMVDEGQEHSRTLRKVGRILRVHFRQLRESVIGPDLSHRRILVNGLIHTPQLRKAIEAEAAAQEVTLVEAETKARQYANEIASDYSYPVLRFMDILLTWFWNKLYDGVSINNVEPIKELSQKHSIVYVPCHRSHIDYLLLSYALYYEGLTPPHIAAGINLNMPVVGTILRKGGAFFMRRTFRGNPLYSAVFHEYMHTLSSRGFPIEYFVEGGRSRTGRTLNPKTGMLSISLRSYLRDNRKPVLFVPVYIGYEKLLEVSTYMGELRGKSKKKESPLDVVRTLAALKDQFGKAWINFGNPISMGDFLDKEVPQWQEELSDSFKPEWLKKTTNTLAFNIASEINSAAVINPVNLVSMALLSTPRHALGEQELVLLIEIYLRLLKKSPYSDKTVITDMDGHSVIRYVEKLDVLNKFSDSLGDVYTLDEKTAVMMTYYRNNVLHMFAVPSLLSCLFINNSAMTQREIFRVCSILYPYLKSELFLKWSERGFLKVVAKWLDTLESEGLIISDHEGYYRQPEHSSAQYVTLTVLSRAIAQTLERFFMVISLLISNGSGSIEQEILENQSRDLAQRLSIIHGLNAPEFFDKALFKNFIEQLRLNNVVEITQTNKLNFGNEVKMVADEAFKVLTSEVRHSILQTTKTQPAPIEEH</sequence>
<evidence type="ECO:0000256" key="9">
    <source>
        <dbReference type="ARBA" id="ARBA00023136"/>
    </source>
</evidence>
<feature type="coiled-coil region" evidence="15">
    <location>
        <begin position="233"/>
        <end position="260"/>
    </location>
</feature>
<keyword evidence="15" id="KW-0175">Coiled coil</keyword>
<dbReference type="Proteomes" id="UP000028073">
    <property type="component" value="Unassembled WGS sequence"/>
</dbReference>
<dbReference type="CDD" id="cd07993">
    <property type="entry name" value="LPLAT_DHAPAT-like"/>
    <property type="match status" value="1"/>
</dbReference>
<keyword evidence="9 14" id="KW-0472">Membrane</keyword>
<proteinExistence type="inferred from homology"/>
<dbReference type="InterPro" id="IPR041728">
    <property type="entry name" value="GPAT/DHAPAT_LPLAT"/>
</dbReference>
<comment type="domain">
    <text evidence="14">The HXXXXD motif is essential for acyltransferase activity and may constitute the binding site for the phosphate moiety of the glycerol-3-phosphate.</text>
</comment>
<evidence type="ECO:0000256" key="14">
    <source>
        <dbReference type="HAMAP-Rule" id="MF_00393"/>
    </source>
</evidence>
<evidence type="ECO:0000256" key="11">
    <source>
        <dbReference type="ARBA" id="ARBA00023264"/>
    </source>
</evidence>
<evidence type="ECO:0000313" key="17">
    <source>
        <dbReference type="EMBL" id="KEQ19527.1"/>
    </source>
</evidence>
<dbReference type="InterPro" id="IPR028354">
    <property type="entry name" value="GPAT_PlsB"/>
</dbReference>
<dbReference type="SMART" id="SM00563">
    <property type="entry name" value="PlsC"/>
    <property type="match status" value="1"/>
</dbReference>
<evidence type="ECO:0000256" key="5">
    <source>
        <dbReference type="ARBA" id="ARBA00013113"/>
    </source>
</evidence>
<dbReference type="Pfam" id="PF19277">
    <property type="entry name" value="GPAT_C"/>
    <property type="match status" value="1"/>
</dbReference>
<evidence type="ECO:0000256" key="3">
    <source>
        <dbReference type="ARBA" id="ARBA00005189"/>
    </source>
</evidence>
<keyword evidence="11 14" id="KW-1208">Phospholipid metabolism</keyword>
<dbReference type="UniPathway" id="UPA00557">
    <property type="reaction ID" value="UER00612"/>
</dbReference>
<dbReference type="EC" id="2.3.1.15" evidence="5 14"/>
<accession>A0A081NM54</accession>
<dbReference type="OrthoDB" id="335193at2"/>
<dbReference type="EMBL" id="JOKH01000001">
    <property type="protein sequence ID" value="KEQ19527.1"/>
    <property type="molecule type" value="Genomic_DNA"/>
</dbReference>
<keyword evidence="18" id="KW-1185">Reference proteome</keyword>
<comment type="pathway">
    <text evidence="2 14">Phospholipid metabolism; CDP-diacylglycerol biosynthesis; CDP-diacylglycerol from sn-glycerol 3-phosphate: step 1/3.</text>
</comment>
<dbReference type="STRING" id="1137799.GZ78_06315"/>
<evidence type="ECO:0000256" key="2">
    <source>
        <dbReference type="ARBA" id="ARBA00004765"/>
    </source>
</evidence>
<evidence type="ECO:0000256" key="10">
    <source>
        <dbReference type="ARBA" id="ARBA00023209"/>
    </source>
</evidence>
<gene>
    <name evidence="14" type="primary">plsB</name>
    <name evidence="17" type="ORF">GZ78_06315</name>
</gene>
<evidence type="ECO:0000256" key="13">
    <source>
        <dbReference type="ARBA" id="ARBA00048427"/>
    </source>
</evidence>
<dbReference type="PIRSF" id="PIRSF500064">
    <property type="entry name" value="GPAT"/>
    <property type="match status" value="1"/>
</dbReference>
<evidence type="ECO:0000256" key="12">
    <source>
        <dbReference type="ARBA" id="ARBA00023315"/>
    </source>
</evidence>
<dbReference type="SUPFAM" id="SSF69593">
    <property type="entry name" value="Glycerol-3-phosphate (1)-acyltransferase"/>
    <property type="match status" value="1"/>
</dbReference>
<dbReference type="eggNOG" id="COG2937">
    <property type="taxonomic scope" value="Bacteria"/>
</dbReference>
<protein>
    <recommendedName>
        <fullName evidence="6 14">Glycerol-3-phosphate acyltransferase</fullName>
        <shortName evidence="14">GPAT</shortName>
        <ecNumber evidence="5 14">2.3.1.15</ecNumber>
    </recommendedName>
</protein>
<dbReference type="NCBIfam" id="NF003441">
    <property type="entry name" value="PRK04974.1"/>
    <property type="match status" value="1"/>
</dbReference>
<name>A0A081NM54_9GAMM</name>
<keyword evidence="12 14" id="KW-0012">Acyltransferase</keyword>
<dbReference type="PIRSF" id="PIRSF000437">
    <property type="entry name" value="GPAT_DHAPAT"/>
    <property type="match status" value="1"/>
</dbReference>
<dbReference type="NCBIfam" id="TIGR03703">
    <property type="entry name" value="plsB"/>
    <property type="match status" value="1"/>
</dbReference>
<evidence type="ECO:0000256" key="8">
    <source>
        <dbReference type="ARBA" id="ARBA00022679"/>
    </source>
</evidence>
<dbReference type="InterPro" id="IPR022284">
    <property type="entry name" value="GPAT/DHAPAT"/>
</dbReference>
<comment type="subcellular location">
    <subcellularLocation>
        <location evidence="1 14">Cell membrane</location>
        <topology evidence="1 14">Peripheral membrane protein</topology>
        <orientation evidence="1 14">Cytoplasmic side</orientation>
    </subcellularLocation>
</comment>
<keyword evidence="8 14" id="KW-0808">Transferase</keyword>
<evidence type="ECO:0000256" key="6">
    <source>
        <dbReference type="ARBA" id="ARBA00013432"/>
    </source>
</evidence>
<dbReference type="PANTHER" id="PTHR12563:SF17">
    <property type="entry name" value="DIHYDROXYACETONE PHOSPHATE ACYLTRANSFERASE"/>
    <property type="match status" value="1"/>
</dbReference>
<evidence type="ECO:0000256" key="4">
    <source>
        <dbReference type="ARBA" id="ARBA00007937"/>
    </source>
</evidence>
<dbReference type="HAMAP" id="MF_00393">
    <property type="entry name" value="Glyc3P_acyltrans"/>
    <property type="match status" value="1"/>
</dbReference>
<dbReference type="GO" id="GO:0004366">
    <property type="term" value="F:glycerol-3-phosphate O-acyltransferase activity"/>
    <property type="evidence" value="ECO:0007669"/>
    <property type="project" value="UniProtKB-UniRule"/>
</dbReference>
<dbReference type="GO" id="GO:0006631">
    <property type="term" value="P:fatty acid metabolic process"/>
    <property type="evidence" value="ECO:0007669"/>
    <property type="project" value="TreeGrafter"/>
</dbReference>
<dbReference type="Pfam" id="PF01553">
    <property type="entry name" value="Acyltransferase"/>
    <property type="match status" value="1"/>
</dbReference>
<evidence type="ECO:0000256" key="15">
    <source>
        <dbReference type="SAM" id="Coils"/>
    </source>
</evidence>
<dbReference type="InterPro" id="IPR045520">
    <property type="entry name" value="GPAT/DHAPAT_C"/>
</dbReference>
<evidence type="ECO:0000259" key="16">
    <source>
        <dbReference type="SMART" id="SM00563"/>
    </source>
</evidence>
<dbReference type="GO" id="GO:0005886">
    <property type="term" value="C:plasma membrane"/>
    <property type="evidence" value="ECO:0007669"/>
    <property type="project" value="UniProtKB-SubCell"/>
</dbReference>
<evidence type="ECO:0000256" key="1">
    <source>
        <dbReference type="ARBA" id="ARBA00004413"/>
    </source>
</evidence>
<keyword evidence="14" id="KW-0444">Lipid biosynthesis</keyword>
<dbReference type="RefSeq" id="WP_034833414.1">
    <property type="nucleotide sequence ID" value="NZ_JOKH01000001.1"/>
</dbReference>
<dbReference type="GO" id="GO:0016024">
    <property type="term" value="P:CDP-diacylglycerol biosynthetic process"/>
    <property type="evidence" value="ECO:0007669"/>
    <property type="project" value="UniProtKB-UniRule"/>
</dbReference>